<sequence length="79" mass="9022">MVSSVCVECTFPSPVTLHISFENCTEGEEQKDLVRFWWIIITNQRVCLSSRSHCELVCDDKTNLGPDFSSRVQPDPCEK</sequence>
<keyword evidence="2" id="KW-1185">Reference proteome</keyword>
<evidence type="ECO:0000313" key="1">
    <source>
        <dbReference type="EMBL" id="KAI5083210.1"/>
    </source>
</evidence>
<dbReference type="Proteomes" id="UP000886520">
    <property type="component" value="Chromosome 3"/>
</dbReference>
<name>A0A9D4VBW7_ADICA</name>
<organism evidence="1 2">
    <name type="scientific">Adiantum capillus-veneris</name>
    <name type="common">Maidenhair fern</name>
    <dbReference type="NCBI Taxonomy" id="13818"/>
    <lineage>
        <taxon>Eukaryota</taxon>
        <taxon>Viridiplantae</taxon>
        <taxon>Streptophyta</taxon>
        <taxon>Embryophyta</taxon>
        <taxon>Tracheophyta</taxon>
        <taxon>Polypodiopsida</taxon>
        <taxon>Polypodiidae</taxon>
        <taxon>Polypodiales</taxon>
        <taxon>Pteridineae</taxon>
        <taxon>Pteridaceae</taxon>
        <taxon>Vittarioideae</taxon>
        <taxon>Adiantum</taxon>
    </lineage>
</organism>
<reference evidence="1" key="1">
    <citation type="submission" date="2021-01" db="EMBL/GenBank/DDBJ databases">
        <title>Adiantum capillus-veneris genome.</title>
        <authorList>
            <person name="Fang Y."/>
            <person name="Liao Q."/>
        </authorList>
    </citation>
    <scope>NUCLEOTIDE SEQUENCE</scope>
    <source>
        <strain evidence="1">H3</strain>
        <tissue evidence="1">Leaf</tissue>
    </source>
</reference>
<proteinExistence type="predicted"/>
<gene>
    <name evidence="1" type="ORF">GOP47_0002953</name>
</gene>
<comment type="caution">
    <text evidence="1">The sequence shown here is derived from an EMBL/GenBank/DDBJ whole genome shotgun (WGS) entry which is preliminary data.</text>
</comment>
<evidence type="ECO:0000313" key="2">
    <source>
        <dbReference type="Proteomes" id="UP000886520"/>
    </source>
</evidence>
<protein>
    <submittedName>
        <fullName evidence="1">Uncharacterized protein</fullName>
    </submittedName>
</protein>
<dbReference type="EMBL" id="JABFUD020000002">
    <property type="protein sequence ID" value="KAI5083210.1"/>
    <property type="molecule type" value="Genomic_DNA"/>
</dbReference>
<accession>A0A9D4VBW7</accession>
<dbReference type="AlphaFoldDB" id="A0A9D4VBW7"/>